<sequence length="106" mass="12303">MLKELQGVHQNNSKIKIMYDPLHCGAATSQHHSGVASSCGIVIRDNCPFQRESWAKIPKETKILVRDKLSCVYDLEDISPEVMVYLEETLATRYKQWKNNFHKHFK</sequence>
<proteinExistence type="predicted"/>
<dbReference type="EMBL" id="VIEB01000746">
    <property type="protein sequence ID" value="TQD81890.1"/>
    <property type="molecule type" value="Genomic_DNA"/>
</dbReference>
<reference evidence="1 2" key="1">
    <citation type="journal article" date="2019" name="G3 (Bethesda)">
        <title>Sequencing of a Wild Apple (Malus baccata) Genome Unravels the Differences Between Cultivated and Wild Apple Species Regarding Disease Resistance and Cold Tolerance.</title>
        <authorList>
            <person name="Chen X."/>
        </authorList>
    </citation>
    <scope>NUCLEOTIDE SEQUENCE [LARGE SCALE GENOMIC DNA]</scope>
    <source>
        <strain evidence="2">cv. Shandingzi</strain>
        <tissue evidence="1">Leaves</tissue>
    </source>
</reference>
<gene>
    <name evidence="1" type="ORF">C1H46_032541</name>
</gene>
<dbReference type="AlphaFoldDB" id="A0A540L604"/>
<name>A0A540L604_MALBA</name>
<dbReference type="Proteomes" id="UP000315295">
    <property type="component" value="Unassembled WGS sequence"/>
</dbReference>
<evidence type="ECO:0000313" key="2">
    <source>
        <dbReference type="Proteomes" id="UP000315295"/>
    </source>
</evidence>
<organism evidence="1 2">
    <name type="scientific">Malus baccata</name>
    <name type="common">Siberian crab apple</name>
    <name type="synonym">Pyrus baccata</name>
    <dbReference type="NCBI Taxonomy" id="106549"/>
    <lineage>
        <taxon>Eukaryota</taxon>
        <taxon>Viridiplantae</taxon>
        <taxon>Streptophyta</taxon>
        <taxon>Embryophyta</taxon>
        <taxon>Tracheophyta</taxon>
        <taxon>Spermatophyta</taxon>
        <taxon>Magnoliopsida</taxon>
        <taxon>eudicotyledons</taxon>
        <taxon>Gunneridae</taxon>
        <taxon>Pentapetalae</taxon>
        <taxon>rosids</taxon>
        <taxon>fabids</taxon>
        <taxon>Rosales</taxon>
        <taxon>Rosaceae</taxon>
        <taxon>Amygdaloideae</taxon>
        <taxon>Maleae</taxon>
        <taxon>Malus</taxon>
    </lineage>
</organism>
<evidence type="ECO:0000313" key="1">
    <source>
        <dbReference type="EMBL" id="TQD81890.1"/>
    </source>
</evidence>
<comment type="caution">
    <text evidence="1">The sequence shown here is derived from an EMBL/GenBank/DDBJ whole genome shotgun (WGS) entry which is preliminary data.</text>
</comment>
<accession>A0A540L604</accession>
<protein>
    <submittedName>
        <fullName evidence="1">Uncharacterized protein</fullName>
    </submittedName>
</protein>
<keyword evidence="2" id="KW-1185">Reference proteome</keyword>